<dbReference type="AlphaFoldDB" id="M8CKC7"/>
<evidence type="ECO:0000313" key="4">
    <source>
        <dbReference type="EnsemblPlants" id="EMT23826"/>
    </source>
</evidence>
<evidence type="ECO:0000256" key="1">
    <source>
        <dbReference type="ARBA" id="ARBA00008210"/>
    </source>
</evidence>
<accession>M8CKC7</accession>
<keyword evidence="2" id="KW-0646">Protease inhibitor</keyword>
<comment type="similarity">
    <text evidence="1">Belongs to the protease inhibitor I13 (potato type I serine protease inhibitor) family.</text>
</comment>
<protein>
    <submittedName>
        <fullName evidence="4">Uncharacterized protein</fullName>
    </submittedName>
</protein>
<dbReference type="GO" id="GO:0009611">
    <property type="term" value="P:response to wounding"/>
    <property type="evidence" value="ECO:0007669"/>
    <property type="project" value="InterPro"/>
</dbReference>
<evidence type="ECO:0000256" key="2">
    <source>
        <dbReference type="ARBA" id="ARBA00022690"/>
    </source>
</evidence>
<dbReference type="EnsemblPlants" id="EMT23826">
    <property type="protein sequence ID" value="EMT23826"/>
    <property type="gene ID" value="F775_33126"/>
</dbReference>
<dbReference type="GO" id="GO:0004867">
    <property type="term" value="F:serine-type endopeptidase inhibitor activity"/>
    <property type="evidence" value="ECO:0007669"/>
    <property type="project" value="UniProtKB-KW"/>
</dbReference>
<dbReference type="SUPFAM" id="SSF54654">
    <property type="entry name" value="CI-2 family of serine protease inhibitors"/>
    <property type="match status" value="1"/>
</dbReference>
<dbReference type="Pfam" id="PF00280">
    <property type="entry name" value="potato_inhibit"/>
    <property type="match status" value="1"/>
</dbReference>
<dbReference type="Gene3D" id="3.30.10.10">
    <property type="entry name" value="Trypsin Inhibitor V, subunit A"/>
    <property type="match status" value="1"/>
</dbReference>
<organism evidence="4">
    <name type="scientific">Aegilops tauschii</name>
    <name type="common">Tausch's goatgrass</name>
    <name type="synonym">Aegilops squarrosa</name>
    <dbReference type="NCBI Taxonomy" id="37682"/>
    <lineage>
        <taxon>Eukaryota</taxon>
        <taxon>Viridiplantae</taxon>
        <taxon>Streptophyta</taxon>
        <taxon>Embryophyta</taxon>
        <taxon>Tracheophyta</taxon>
        <taxon>Spermatophyta</taxon>
        <taxon>Magnoliopsida</taxon>
        <taxon>Liliopsida</taxon>
        <taxon>Poales</taxon>
        <taxon>Poaceae</taxon>
        <taxon>BOP clade</taxon>
        <taxon>Pooideae</taxon>
        <taxon>Triticodae</taxon>
        <taxon>Triticeae</taxon>
        <taxon>Triticinae</taxon>
        <taxon>Aegilops</taxon>
    </lineage>
</organism>
<proteinExistence type="inferred from homology"/>
<sequence>MRTAELVGVDRGLRSSWPEAAGLPVATAALLINGDRPDVAVALIVERDPIRPPPPGRSDPRRVTLVSDTASVVVKTPVAG</sequence>
<reference evidence="4" key="1">
    <citation type="submission" date="2015-06" db="UniProtKB">
        <authorList>
            <consortium name="EnsemblPlants"/>
        </authorList>
    </citation>
    <scope>IDENTIFICATION</scope>
</reference>
<dbReference type="InterPro" id="IPR036354">
    <property type="entry name" value="Prot_inh_pot1_sf"/>
</dbReference>
<name>M8CKC7_AEGTA</name>
<dbReference type="InterPro" id="IPR000864">
    <property type="entry name" value="Prot_inh_pot1"/>
</dbReference>
<evidence type="ECO:0000256" key="3">
    <source>
        <dbReference type="ARBA" id="ARBA00022900"/>
    </source>
</evidence>
<keyword evidence="3" id="KW-0722">Serine protease inhibitor</keyword>